<organism evidence="3 4">
    <name type="scientific">Waltera acetigignens</name>
    <dbReference type="NCBI Taxonomy" id="2981769"/>
    <lineage>
        <taxon>Bacteria</taxon>
        <taxon>Bacillati</taxon>
        <taxon>Bacillota</taxon>
        <taxon>Clostridia</taxon>
        <taxon>Lachnospirales</taxon>
        <taxon>Lachnospiraceae</taxon>
        <taxon>Waltera</taxon>
    </lineage>
</organism>
<feature type="transmembrane region" description="Helical" evidence="1">
    <location>
        <begin position="193"/>
        <end position="215"/>
    </location>
</feature>
<dbReference type="CDD" id="cd01949">
    <property type="entry name" value="GGDEF"/>
    <property type="match status" value="1"/>
</dbReference>
<dbReference type="PANTHER" id="PTHR44757">
    <property type="entry name" value="DIGUANYLATE CYCLASE DGCP"/>
    <property type="match status" value="1"/>
</dbReference>
<dbReference type="PANTHER" id="PTHR44757:SF2">
    <property type="entry name" value="BIOFILM ARCHITECTURE MAINTENANCE PROTEIN MBAA"/>
    <property type="match status" value="1"/>
</dbReference>
<dbReference type="RefSeq" id="WP_227733966.1">
    <property type="nucleotide sequence ID" value="NZ_JAJEPV010000068.1"/>
</dbReference>
<protein>
    <submittedName>
        <fullName evidence="3">GGDEF domain-containing protein</fullName>
    </submittedName>
</protein>
<accession>A0AAE3D9S4</accession>
<keyword evidence="1" id="KW-0812">Transmembrane</keyword>
<keyword evidence="1" id="KW-0472">Membrane</keyword>
<dbReference type="AlphaFoldDB" id="A0AAE3D9S4"/>
<feature type="domain" description="GGDEF" evidence="2">
    <location>
        <begin position="259"/>
        <end position="383"/>
    </location>
</feature>
<feature type="transmembrane region" description="Helical" evidence="1">
    <location>
        <begin position="61"/>
        <end position="80"/>
    </location>
</feature>
<dbReference type="InterPro" id="IPR029787">
    <property type="entry name" value="Nucleotide_cyclase"/>
</dbReference>
<gene>
    <name evidence="3" type="ORF">LKD75_17015</name>
</gene>
<evidence type="ECO:0000256" key="1">
    <source>
        <dbReference type="SAM" id="Phobius"/>
    </source>
</evidence>
<dbReference type="InterPro" id="IPR052155">
    <property type="entry name" value="Biofilm_reg_signaling"/>
</dbReference>
<dbReference type="Gene3D" id="3.30.70.270">
    <property type="match status" value="1"/>
</dbReference>
<dbReference type="InterPro" id="IPR043128">
    <property type="entry name" value="Rev_trsase/Diguanyl_cyclase"/>
</dbReference>
<dbReference type="SUPFAM" id="SSF55073">
    <property type="entry name" value="Nucleotide cyclase"/>
    <property type="match status" value="1"/>
</dbReference>
<sequence>MIEEHRDVMMENYQEKYKKELHQQEINSNIHTLKGFFWIFVTILLLWMLTLVRIFIVDSRIFTMAAGVSAVMGIPVLYIYKKVDLSKHWVKYVFLTLICMISAVIAAFLSFHAVLIYVLPLLLAVQYRERMTLWVTYVVNDVTMTLSMLAGFYHGICDLNLLLGSNHTRDWYMEQWGAGTLQFSLEPDPVFTILFYGALPRAVILLAFTFVLRYISITSHEDAQRIADLTYRKETDLGTHVYNKNKYEEMIADYYLGVDRLAAIFWDVNNLKYVNDQYGHAAGDVLIQTLSSVLYELSTDRRKVYRVGGDEFVMLIENPVETEIESMVESVSAALQEKNSQGEMPFSSAVGWAEGCGVDVRKIINEADAKMYENKTRGKECRK</sequence>
<comment type="caution">
    <text evidence="3">The sequence shown here is derived from an EMBL/GenBank/DDBJ whole genome shotgun (WGS) entry which is preliminary data.</text>
</comment>
<dbReference type="PROSITE" id="PS50887">
    <property type="entry name" value="GGDEF"/>
    <property type="match status" value="1"/>
</dbReference>
<name>A0AAE3D9S4_9FIRM</name>
<proteinExistence type="predicted"/>
<feature type="transmembrane region" description="Helical" evidence="1">
    <location>
        <begin position="36"/>
        <end position="56"/>
    </location>
</feature>
<dbReference type="EMBL" id="JAJEPV010000068">
    <property type="protein sequence ID" value="MCC2121260.1"/>
    <property type="molecule type" value="Genomic_DNA"/>
</dbReference>
<evidence type="ECO:0000259" key="2">
    <source>
        <dbReference type="PROSITE" id="PS50887"/>
    </source>
</evidence>
<dbReference type="Pfam" id="PF00990">
    <property type="entry name" value="GGDEF"/>
    <property type="match status" value="1"/>
</dbReference>
<keyword evidence="1" id="KW-1133">Transmembrane helix</keyword>
<reference evidence="3 4" key="1">
    <citation type="submission" date="2021-10" db="EMBL/GenBank/DDBJ databases">
        <title>Anaerobic single-cell dispensing facilitates the cultivation of human gut bacteria.</title>
        <authorList>
            <person name="Afrizal A."/>
        </authorList>
    </citation>
    <scope>NUCLEOTIDE SEQUENCE [LARGE SCALE GENOMIC DNA]</scope>
    <source>
        <strain evidence="3 4">CLA-AA-H273</strain>
    </source>
</reference>
<dbReference type="InterPro" id="IPR000160">
    <property type="entry name" value="GGDEF_dom"/>
</dbReference>
<feature type="transmembrane region" description="Helical" evidence="1">
    <location>
        <begin position="92"/>
        <end position="119"/>
    </location>
</feature>
<dbReference type="SMART" id="SM00267">
    <property type="entry name" value="GGDEF"/>
    <property type="match status" value="1"/>
</dbReference>
<dbReference type="NCBIfam" id="TIGR00254">
    <property type="entry name" value="GGDEF"/>
    <property type="match status" value="1"/>
</dbReference>
<evidence type="ECO:0000313" key="4">
    <source>
        <dbReference type="Proteomes" id="UP001197795"/>
    </source>
</evidence>
<keyword evidence="4" id="KW-1185">Reference proteome</keyword>
<evidence type="ECO:0000313" key="3">
    <source>
        <dbReference type="EMBL" id="MCC2121260.1"/>
    </source>
</evidence>
<dbReference type="Proteomes" id="UP001197795">
    <property type="component" value="Unassembled WGS sequence"/>
</dbReference>